<feature type="region of interest" description="Disordered" evidence="1">
    <location>
        <begin position="421"/>
        <end position="447"/>
    </location>
</feature>
<reference evidence="3" key="1">
    <citation type="journal article" date="2015" name="MBio">
        <title>Genome-Resolved Metagenomic Analysis Reveals Roles for Candidate Phyla and Other Microbial Community Members in Biogeochemical Transformations in Oil Reservoirs.</title>
        <authorList>
            <person name="Hu P."/>
            <person name="Tom L."/>
            <person name="Singh A."/>
            <person name="Thomas B.C."/>
            <person name="Baker B.J."/>
            <person name="Piceno Y.M."/>
            <person name="Andersen G.L."/>
            <person name="Banfield J.F."/>
        </authorList>
    </citation>
    <scope>NUCLEOTIDE SEQUENCE [LARGE SCALE GENOMIC DNA]</scope>
</reference>
<comment type="caution">
    <text evidence="2">The sequence shown here is derived from an EMBL/GenBank/DDBJ whole genome shotgun (WGS) entry which is preliminary data.</text>
</comment>
<dbReference type="AlphaFoldDB" id="A0A117LTX3"/>
<protein>
    <submittedName>
        <fullName evidence="2">Uncharacterized protein</fullName>
    </submittedName>
</protein>
<feature type="non-terminal residue" evidence="2">
    <location>
        <position position="635"/>
    </location>
</feature>
<dbReference type="Proteomes" id="UP000053469">
    <property type="component" value="Unassembled WGS sequence"/>
</dbReference>
<gene>
    <name evidence="2" type="ORF">XD87_0167</name>
</gene>
<evidence type="ECO:0000256" key="1">
    <source>
        <dbReference type="SAM" id="MobiDB-lite"/>
    </source>
</evidence>
<sequence>MKHRINIKFILLILFITFSLIGIGYRKETFALCGRTYYCACASDGSYFCYDCPMCSPPLSCSDNPSCVEILRGPEETTCFGGVCSTYNLYNCCCNYTEWENNSPICNPCTGCSCTPTCGGDYPLSSCSGLGCSSGDRCCNKVDSCGDSCGGQSCKTCYVCNEPAAPATPTSVSLRVGTTDYNLSTNSSSPTIIDYRNGGTIKVFSNSTTTNYKYDVYNAYTGGTSLLDYSGTTQIQPASGSLAYSPIGRFEARHYNLKCPDNSRNYSGTRTGYYCMERNVKPPTTPTGMNMTIDGQTYALSTSAVEPAVVKYPSTNATETNTKLHILPTRSTPSTASASGYRVEANNYGLGEWTSFGCARGEDFCNEGATNEHNFSPNTETLLDVLRQGAEGKIDGKYYDVNECDTTKVYSDPEDFYYRVNNNPNLEPGDPEPGDPDPNCPNIVNDENDRISTRDCVSATHTGIEVNNPLKFELIGSDPDGVDEIKGAIVWLSKDGTIGQIPDFPTITGTYQHSDPNHIAVMIMQRDGSWDNDSPLIYAPDSANGYNWGNITSHGEIRTTDGVMARVENVDVNVNGENVNFYIELSFNGVTSGQTVYPEGSYDISGLVFDEHMLLAGGTVVDQFYMSTDCRAGGW</sequence>
<evidence type="ECO:0000313" key="3">
    <source>
        <dbReference type="Proteomes" id="UP000053469"/>
    </source>
</evidence>
<accession>A0A117LTX3</accession>
<name>A0A117LTX3_9BACT</name>
<evidence type="ECO:0000313" key="2">
    <source>
        <dbReference type="EMBL" id="KUK67360.1"/>
    </source>
</evidence>
<organism evidence="2 3">
    <name type="scientific">candidate division WS6 bacterium 36_33</name>
    <dbReference type="NCBI Taxonomy" id="1641388"/>
    <lineage>
        <taxon>Bacteria</taxon>
        <taxon>Candidatus Dojkabacteria</taxon>
    </lineage>
</organism>
<dbReference type="EMBL" id="LGGI01000016">
    <property type="protein sequence ID" value="KUK67360.1"/>
    <property type="molecule type" value="Genomic_DNA"/>
</dbReference>
<proteinExistence type="predicted"/>